<dbReference type="InterPro" id="IPR002701">
    <property type="entry name" value="CM_II_prokaryot"/>
</dbReference>
<keyword evidence="4" id="KW-1185">Reference proteome</keyword>
<dbReference type="EC" id="5.4.99.5" evidence="1"/>
<dbReference type="Pfam" id="PF01817">
    <property type="entry name" value="CM_2"/>
    <property type="match status" value="1"/>
</dbReference>
<comment type="caution">
    <text evidence="3">The sequence shown here is derived from an EMBL/GenBank/DDBJ whole genome shotgun (WGS) entry which is preliminary data.</text>
</comment>
<evidence type="ECO:0000313" key="3">
    <source>
        <dbReference type="EMBL" id="TCS61706.1"/>
    </source>
</evidence>
<evidence type="ECO:0000256" key="1">
    <source>
        <dbReference type="ARBA" id="ARBA00012404"/>
    </source>
</evidence>
<dbReference type="SUPFAM" id="SSF48600">
    <property type="entry name" value="Chorismate mutase II"/>
    <property type="match status" value="1"/>
</dbReference>
<dbReference type="OrthoDB" id="7268348at2"/>
<sequence length="321" mass="36434">MFSLILRPQVIITKAPIGEDIPHFIATERIMMSIEKSLEPLRREIDAIDVQIHDLLMRRTQVVEKVRAVKHDVRIKIRPAREAEIIYRLLERHKGPFPKRELFRIWRELIVATLSFEGPFSVAVYMTGEDCGYWDMARDQFGSYTPMTPHTSARHLIEVVRAQTATVGVLPAPTRQDADPWWWRLVAEGDEVPKIIARLPFAGPGNARSGNMEALVICPVGLEPTGRDRTYLAFETDSDITLSRLQTALKENGFTLHFGADWNDPSRPTPWLYLVELEGFISAKDPRLSNVRDAFGDEVKRLLSLGGYSTCLSPDELDTPS</sequence>
<dbReference type="EMBL" id="SLZW01000007">
    <property type="protein sequence ID" value="TCS61706.1"/>
    <property type="molecule type" value="Genomic_DNA"/>
</dbReference>
<dbReference type="InterPro" id="IPR036263">
    <property type="entry name" value="Chorismate_II_sf"/>
</dbReference>
<evidence type="ECO:0000313" key="4">
    <source>
        <dbReference type="Proteomes" id="UP000295304"/>
    </source>
</evidence>
<dbReference type="InterPro" id="IPR036979">
    <property type="entry name" value="CM_dom_sf"/>
</dbReference>
<dbReference type="GO" id="GO:0046417">
    <property type="term" value="P:chorismate metabolic process"/>
    <property type="evidence" value="ECO:0007669"/>
    <property type="project" value="InterPro"/>
</dbReference>
<feature type="domain" description="Chorismate mutase" evidence="2">
    <location>
        <begin position="32"/>
        <end position="121"/>
    </location>
</feature>
<dbReference type="SMART" id="SM00830">
    <property type="entry name" value="CM_2"/>
    <property type="match status" value="1"/>
</dbReference>
<reference evidence="3 4" key="1">
    <citation type="submission" date="2019-03" db="EMBL/GenBank/DDBJ databases">
        <title>Genomic Encyclopedia of Type Strains, Phase IV (KMG-IV): sequencing the most valuable type-strain genomes for metagenomic binning, comparative biology and taxonomic classification.</title>
        <authorList>
            <person name="Goeker M."/>
        </authorList>
    </citation>
    <scope>NUCLEOTIDE SEQUENCE [LARGE SCALE GENOMIC DNA]</scope>
    <source>
        <strain evidence="3 4">DSM 101688</strain>
    </source>
</reference>
<dbReference type="Proteomes" id="UP000295304">
    <property type="component" value="Unassembled WGS sequence"/>
</dbReference>
<evidence type="ECO:0000259" key="2">
    <source>
        <dbReference type="PROSITE" id="PS51168"/>
    </source>
</evidence>
<accession>A0A4R3J9M3</accession>
<dbReference type="PROSITE" id="PS51168">
    <property type="entry name" value="CHORISMATE_MUT_2"/>
    <property type="match status" value="1"/>
</dbReference>
<name>A0A4R3J9M3_9PROT</name>
<dbReference type="AlphaFoldDB" id="A0A4R3J9M3"/>
<gene>
    <name evidence="3" type="ORF">EDD55_107115</name>
</gene>
<dbReference type="Gene3D" id="1.20.59.10">
    <property type="entry name" value="Chorismate mutase"/>
    <property type="match status" value="1"/>
</dbReference>
<proteinExistence type="predicted"/>
<protein>
    <recommendedName>
        <fullName evidence="1">chorismate mutase</fullName>
        <ecNumber evidence="1">5.4.99.5</ecNumber>
    </recommendedName>
</protein>
<dbReference type="GO" id="GO:0004106">
    <property type="term" value="F:chorismate mutase activity"/>
    <property type="evidence" value="ECO:0007669"/>
    <property type="project" value="UniProtKB-EC"/>
</dbReference>
<organism evidence="3 4">
    <name type="scientific">Varunaivibrio sulfuroxidans</name>
    <dbReference type="NCBI Taxonomy" id="1773489"/>
    <lineage>
        <taxon>Bacteria</taxon>
        <taxon>Pseudomonadati</taxon>
        <taxon>Pseudomonadota</taxon>
        <taxon>Alphaproteobacteria</taxon>
        <taxon>Rhodospirillales</taxon>
        <taxon>Magnetovibrionaceae</taxon>
        <taxon>Varunaivibrio</taxon>
    </lineage>
</organism>